<dbReference type="GeneID" id="17318126"/>
<evidence type="ECO:0008006" key="3">
    <source>
        <dbReference type="Google" id="ProtNLM"/>
    </source>
</evidence>
<dbReference type="AlphaFoldDB" id="R7QQU2"/>
<protein>
    <recommendedName>
        <fullName evidence="3">DDE-1 domain-containing protein</fullName>
    </recommendedName>
</protein>
<accession>R7QQU2</accession>
<proteinExistence type="predicted"/>
<name>R7QQU2_CHOCR</name>
<evidence type="ECO:0000313" key="2">
    <source>
        <dbReference type="Proteomes" id="UP000012073"/>
    </source>
</evidence>
<dbReference type="OrthoDB" id="6258697at2759"/>
<dbReference type="RefSeq" id="XP_005710412.1">
    <property type="nucleotide sequence ID" value="XM_005710355.1"/>
</dbReference>
<dbReference type="PhylomeDB" id="R7QQU2"/>
<dbReference type="Proteomes" id="UP000012073">
    <property type="component" value="Unassembled WGS sequence"/>
</dbReference>
<dbReference type="EMBL" id="HG002126">
    <property type="protein sequence ID" value="CDF40118.1"/>
    <property type="molecule type" value="Genomic_DNA"/>
</dbReference>
<reference evidence="2" key="1">
    <citation type="journal article" date="2013" name="Proc. Natl. Acad. Sci. U.S.A.">
        <title>Genome structure and metabolic features in the red seaweed Chondrus crispus shed light on evolution of the Archaeplastida.</title>
        <authorList>
            <person name="Collen J."/>
            <person name="Porcel B."/>
            <person name="Carre W."/>
            <person name="Ball S.G."/>
            <person name="Chaparro C."/>
            <person name="Tonon T."/>
            <person name="Barbeyron T."/>
            <person name="Michel G."/>
            <person name="Noel B."/>
            <person name="Valentin K."/>
            <person name="Elias M."/>
            <person name="Artiguenave F."/>
            <person name="Arun A."/>
            <person name="Aury J.M."/>
            <person name="Barbosa-Neto J.F."/>
            <person name="Bothwell J.H."/>
            <person name="Bouget F.Y."/>
            <person name="Brillet L."/>
            <person name="Cabello-Hurtado F."/>
            <person name="Capella-Gutierrez S."/>
            <person name="Charrier B."/>
            <person name="Cladiere L."/>
            <person name="Cock J.M."/>
            <person name="Coelho S.M."/>
            <person name="Colleoni C."/>
            <person name="Czjzek M."/>
            <person name="Da Silva C."/>
            <person name="Delage L."/>
            <person name="Denoeud F."/>
            <person name="Deschamps P."/>
            <person name="Dittami S.M."/>
            <person name="Gabaldon T."/>
            <person name="Gachon C.M."/>
            <person name="Groisillier A."/>
            <person name="Herve C."/>
            <person name="Jabbari K."/>
            <person name="Katinka M."/>
            <person name="Kloareg B."/>
            <person name="Kowalczyk N."/>
            <person name="Labadie K."/>
            <person name="Leblanc C."/>
            <person name="Lopez P.J."/>
            <person name="McLachlan D.H."/>
            <person name="Meslet-Cladiere L."/>
            <person name="Moustafa A."/>
            <person name="Nehr Z."/>
            <person name="Nyvall Collen P."/>
            <person name="Panaud O."/>
            <person name="Partensky F."/>
            <person name="Poulain J."/>
            <person name="Rensing S.A."/>
            <person name="Rousvoal S."/>
            <person name="Samson G."/>
            <person name="Symeonidi A."/>
            <person name="Weissenbach J."/>
            <person name="Zambounis A."/>
            <person name="Wincker P."/>
            <person name="Boyen C."/>
        </authorList>
    </citation>
    <scope>NUCLEOTIDE SEQUENCE [LARGE SCALE GENOMIC DNA]</scope>
    <source>
        <strain evidence="2">cv. Stackhouse</strain>
    </source>
</reference>
<organism evidence="1 2">
    <name type="scientific">Chondrus crispus</name>
    <name type="common">Carrageen Irish moss</name>
    <name type="synonym">Polymorpha crispa</name>
    <dbReference type="NCBI Taxonomy" id="2769"/>
    <lineage>
        <taxon>Eukaryota</taxon>
        <taxon>Rhodophyta</taxon>
        <taxon>Florideophyceae</taxon>
        <taxon>Rhodymeniophycidae</taxon>
        <taxon>Gigartinales</taxon>
        <taxon>Gigartinaceae</taxon>
        <taxon>Chondrus</taxon>
    </lineage>
</organism>
<gene>
    <name evidence="1" type="ORF">CHC_T00006990001</name>
</gene>
<dbReference type="KEGG" id="ccp:CHC_T00006990001"/>
<keyword evidence="2" id="KW-1185">Reference proteome</keyword>
<sequence>MADTWLVRPKKTNKHITLVVAVSASGRKVPLLFIVEGKNVLSGWISPLKPAEIICSSPTTSRLSAEHWYHEGTIIMTGDKGSMEKPLISHVVEHIDRCVRKEVPAELPYCMTLDGHSSREGYQWLELCKKKNAKSYNRRQIRPISFNRAIRTLTVPFKKACDGTETSCRRKPHYTCSPCVPI</sequence>
<dbReference type="Gramene" id="CDF40118">
    <property type="protein sequence ID" value="CDF40118"/>
    <property type="gene ID" value="CHC_T00006990001"/>
</dbReference>
<evidence type="ECO:0000313" key="1">
    <source>
        <dbReference type="EMBL" id="CDF40118.1"/>
    </source>
</evidence>